<dbReference type="AlphaFoldDB" id="A0A1U7LRT8"/>
<dbReference type="InterPro" id="IPR043129">
    <property type="entry name" value="ATPase_NBD"/>
</dbReference>
<dbReference type="Pfam" id="PF00012">
    <property type="entry name" value="HSP70"/>
    <property type="match status" value="1"/>
</dbReference>
<dbReference type="GO" id="GO:0005524">
    <property type="term" value="F:ATP binding"/>
    <property type="evidence" value="ECO:0007669"/>
    <property type="project" value="UniProtKB-KW"/>
</dbReference>
<evidence type="ECO:0000313" key="4">
    <source>
        <dbReference type="Proteomes" id="UP000186594"/>
    </source>
</evidence>
<dbReference type="OrthoDB" id="2963168at2759"/>
<dbReference type="SUPFAM" id="SSF53067">
    <property type="entry name" value="Actin-like ATPase domain"/>
    <property type="match status" value="2"/>
</dbReference>
<dbReference type="OMA" id="REISAWG"/>
<dbReference type="PANTHER" id="PTHR14187:SF5">
    <property type="entry name" value="HEAT SHOCK 70 KDA PROTEIN 12A"/>
    <property type="match status" value="1"/>
</dbReference>
<dbReference type="GO" id="GO:0140662">
    <property type="term" value="F:ATP-dependent protein folding chaperone"/>
    <property type="evidence" value="ECO:0007669"/>
    <property type="project" value="InterPro"/>
</dbReference>
<sequence length="335" mass="37108">MAGTGQPFQRQVNRDIKLQLDSSFSRCPSVLFCNSSREISAWGAPALEKTLQRGDQRLVWFKLLLTDRCGEYYDIAPAELQQLAPQVANKTGSQVVTAFLEFLKSHLDGQLKLTFGTDVLSRVEVRTTMTVPAFWNDKERNILRLAAVNAGFEEMRLGFVTEPEAAALACVAQNYVHFETGDVFLVTDAGGGTVDLIAYKVLKDKPLSLKEAIAGIGELCGSTDLNQGFEKFLRNRLKRHVKLLSETSIACLIKEFNSIIKVRFGETDDENEVYKISLPGYDVDDTEAGIADGVLTISRADLKIVFQPVVTKIVVLVSTQIVSIVRTAQKEVKVR</sequence>
<name>A0A1U7LRT8_NEOID</name>
<keyword evidence="1" id="KW-0547">Nucleotide-binding</keyword>
<dbReference type="Proteomes" id="UP000186594">
    <property type="component" value="Unassembled WGS sequence"/>
</dbReference>
<gene>
    <name evidence="3" type="ORF">NEOLI_003299</name>
</gene>
<dbReference type="InterPro" id="IPR013126">
    <property type="entry name" value="Hsp_70_fam"/>
</dbReference>
<keyword evidence="2" id="KW-0067">ATP-binding</keyword>
<dbReference type="Gene3D" id="3.90.640.10">
    <property type="entry name" value="Actin, Chain A, domain 4"/>
    <property type="match status" value="1"/>
</dbReference>
<proteinExistence type="predicted"/>
<accession>A0A1U7LRT8</accession>
<dbReference type="EMBL" id="LXFE01000431">
    <property type="protein sequence ID" value="OLL25338.1"/>
    <property type="molecule type" value="Genomic_DNA"/>
</dbReference>
<evidence type="ECO:0000313" key="3">
    <source>
        <dbReference type="EMBL" id="OLL25338.1"/>
    </source>
</evidence>
<protein>
    <submittedName>
        <fullName evidence="3">Chaperone protein DnaK</fullName>
    </submittedName>
</protein>
<evidence type="ECO:0000256" key="1">
    <source>
        <dbReference type="ARBA" id="ARBA00022741"/>
    </source>
</evidence>
<dbReference type="PANTHER" id="PTHR14187">
    <property type="entry name" value="ALPHA KINASE/ELONGATION FACTOR 2 KINASE"/>
    <property type="match status" value="1"/>
</dbReference>
<keyword evidence="4" id="KW-1185">Reference proteome</keyword>
<evidence type="ECO:0000256" key="2">
    <source>
        <dbReference type="ARBA" id="ARBA00022840"/>
    </source>
</evidence>
<comment type="caution">
    <text evidence="3">The sequence shown here is derived from an EMBL/GenBank/DDBJ whole genome shotgun (WGS) entry which is preliminary data.</text>
</comment>
<dbReference type="CDD" id="cd10170">
    <property type="entry name" value="ASKHA_NBD_HSP70"/>
    <property type="match status" value="1"/>
</dbReference>
<dbReference type="Gene3D" id="3.30.420.40">
    <property type="match status" value="2"/>
</dbReference>
<organism evidence="3 4">
    <name type="scientific">Neolecta irregularis (strain DAH-3)</name>
    <dbReference type="NCBI Taxonomy" id="1198029"/>
    <lineage>
        <taxon>Eukaryota</taxon>
        <taxon>Fungi</taxon>
        <taxon>Dikarya</taxon>
        <taxon>Ascomycota</taxon>
        <taxon>Taphrinomycotina</taxon>
        <taxon>Neolectales</taxon>
        <taxon>Neolectaceae</taxon>
        <taxon>Neolecta</taxon>
    </lineage>
</organism>
<dbReference type="STRING" id="1198029.A0A1U7LRT8"/>
<reference evidence="3 4" key="1">
    <citation type="submission" date="2016-04" db="EMBL/GenBank/DDBJ databases">
        <title>Evolutionary innovation and constraint leading to complex multicellularity in the Ascomycota.</title>
        <authorList>
            <person name="Cisse O."/>
            <person name="Nguyen A."/>
            <person name="Hewitt D.A."/>
            <person name="Jedd G."/>
            <person name="Stajich J.E."/>
        </authorList>
    </citation>
    <scope>NUCLEOTIDE SEQUENCE [LARGE SCALE GENOMIC DNA]</scope>
    <source>
        <strain evidence="3 4">DAH-3</strain>
    </source>
</reference>